<comment type="caution">
    <text evidence="9">The sequence shown here is derived from an EMBL/GenBank/DDBJ whole genome shotgun (WGS) entry which is preliminary data.</text>
</comment>
<feature type="domain" description="ATP-cone" evidence="8">
    <location>
        <begin position="49"/>
        <end position="139"/>
    </location>
</feature>
<dbReference type="Proteomes" id="UP000178603">
    <property type="component" value="Unassembled WGS sequence"/>
</dbReference>
<dbReference type="NCBIfam" id="TIGR00244">
    <property type="entry name" value="transcriptional regulator NrdR"/>
    <property type="match status" value="1"/>
</dbReference>
<protein>
    <recommendedName>
        <fullName evidence="7">Transcriptional repressor NrdR</fullName>
    </recommendedName>
</protein>
<dbReference type="HAMAP" id="MF_00440">
    <property type="entry name" value="NrdR"/>
    <property type="match status" value="1"/>
</dbReference>
<sequence length="151" mass="17832">MKCPFCDTKKTQVLESRVVEDGKAIRRRRECLKCTKRFTTLERVRGNSVWVIKKDGTREPFDREKIKRGVMRSIEKRPVGLKLVDDLAEQVEREVFKRESQEVQSKLIGSAVLRRLKKIDKVAWLRFASVYLEFSDLGDFEKVIWLKSKQK</sequence>
<feature type="zinc finger region" evidence="7">
    <location>
        <begin position="3"/>
        <end position="34"/>
    </location>
</feature>
<evidence type="ECO:0000313" key="9">
    <source>
        <dbReference type="EMBL" id="OGM55021.1"/>
    </source>
</evidence>
<evidence type="ECO:0000313" key="10">
    <source>
        <dbReference type="Proteomes" id="UP000178603"/>
    </source>
</evidence>
<organism evidence="9 10">
    <name type="scientific">Candidatus Woesebacteria bacterium RIFCSPHIGHO2_12_FULL_41_24</name>
    <dbReference type="NCBI Taxonomy" id="1802510"/>
    <lineage>
        <taxon>Bacteria</taxon>
        <taxon>Candidatus Woeseibacteriota</taxon>
    </lineage>
</organism>
<dbReference type="GO" id="GO:0005524">
    <property type="term" value="F:ATP binding"/>
    <property type="evidence" value="ECO:0007669"/>
    <property type="project" value="UniProtKB-UniRule"/>
</dbReference>
<dbReference type="EMBL" id="MGGW01000006">
    <property type="protein sequence ID" value="OGM55021.1"/>
    <property type="molecule type" value="Genomic_DNA"/>
</dbReference>
<reference evidence="9 10" key="1">
    <citation type="journal article" date="2016" name="Nat. Commun.">
        <title>Thousands of microbial genomes shed light on interconnected biogeochemical processes in an aquifer system.</title>
        <authorList>
            <person name="Anantharaman K."/>
            <person name="Brown C.T."/>
            <person name="Hug L.A."/>
            <person name="Sharon I."/>
            <person name="Castelle C.J."/>
            <person name="Probst A.J."/>
            <person name="Thomas B.C."/>
            <person name="Singh A."/>
            <person name="Wilkins M.J."/>
            <person name="Karaoz U."/>
            <person name="Brodie E.L."/>
            <person name="Williams K.H."/>
            <person name="Hubbard S.S."/>
            <person name="Banfield J.F."/>
        </authorList>
    </citation>
    <scope>NUCLEOTIDE SEQUENCE [LARGE SCALE GENOMIC DNA]</scope>
</reference>
<evidence type="ECO:0000256" key="5">
    <source>
        <dbReference type="ARBA" id="ARBA00023125"/>
    </source>
</evidence>
<dbReference type="InterPro" id="IPR003796">
    <property type="entry name" value="RNR_NrdR-like"/>
</dbReference>
<keyword evidence="3 7" id="KW-0067">ATP-binding</keyword>
<keyword evidence="7" id="KW-0863">Zinc-finger</keyword>
<dbReference type="PANTHER" id="PTHR30455:SF2">
    <property type="entry name" value="TRANSCRIPTIONAL REPRESSOR NRDR"/>
    <property type="match status" value="1"/>
</dbReference>
<evidence type="ECO:0000256" key="1">
    <source>
        <dbReference type="ARBA" id="ARBA00022491"/>
    </source>
</evidence>
<evidence type="ECO:0000256" key="3">
    <source>
        <dbReference type="ARBA" id="ARBA00022840"/>
    </source>
</evidence>
<keyword evidence="1 7" id="KW-0678">Repressor</keyword>
<evidence type="ECO:0000259" key="8">
    <source>
        <dbReference type="PROSITE" id="PS51161"/>
    </source>
</evidence>
<dbReference type="InterPro" id="IPR055173">
    <property type="entry name" value="NrdR-like_N"/>
</dbReference>
<name>A0A1F8ATK5_9BACT</name>
<proteinExistence type="inferred from homology"/>
<comment type="cofactor">
    <cofactor evidence="7">
        <name>Zn(2+)</name>
        <dbReference type="ChEBI" id="CHEBI:29105"/>
    </cofactor>
    <text evidence="7">Binds 1 zinc ion.</text>
</comment>
<evidence type="ECO:0000256" key="6">
    <source>
        <dbReference type="ARBA" id="ARBA00023163"/>
    </source>
</evidence>
<keyword evidence="5 7" id="KW-0238">DNA-binding</keyword>
<keyword evidence="4 7" id="KW-0805">Transcription regulation</keyword>
<comment type="similarity">
    <text evidence="7">Belongs to the NrdR family.</text>
</comment>
<dbReference type="GO" id="GO:0008270">
    <property type="term" value="F:zinc ion binding"/>
    <property type="evidence" value="ECO:0007669"/>
    <property type="project" value="UniProtKB-UniRule"/>
</dbReference>
<dbReference type="InterPro" id="IPR005144">
    <property type="entry name" value="ATP-cone_dom"/>
</dbReference>
<comment type="function">
    <text evidence="7">Negatively regulates transcription of bacterial ribonucleotide reductase nrd genes and operons by binding to NrdR-boxes.</text>
</comment>
<dbReference type="Pfam" id="PF03477">
    <property type="entry name" value="ATP-cone"/>
    <property type="match status" value="1"/>
</dbReference>
<gene>
    <name evidence="7" type="primary">nrdR</name>
    <name evidence="9" type="ORF">A3E44_04695</name>
</gene>
<dbReference type="PANTHER" id="PTHR30455">
    <property type="entry name" value="TRANSCRIPTIONAL REPRESSOR NRDR"/>
    <property type="match status" value="1"/>
</dbReference>
<keyword evidence="2 7" id="KW-0547">Nucleotide-binding</keyword>
<dbReference type="AlphaFoldDB" id="A0A1F8ATK5"/>
<accession>A0A1F8ATK5</accession>
<evidence type="ECO:0000256" key="7">
    <source>
        <dbReference type="HAMAP-Rule" id="MF_00440"/>
    </source>
</evidence>
<keyword evidence="6 7" id="KW-0804">Transcription</keyword>
<dbReference type="PROSITE" id="PS51161">
    <property type="entry name" value="ATP_CONE"/>
    <property type="match status" value="1"/>
</dbReference>
<evidence type="ECO:0000256" key="4">
    <source>
        <dbReference type="ARBA" id="ARBA00023015"/>
    </source>
</evidence>
<dbReference type="Pfam" id="PF22811">
    <property type="entry name" value="Zn_ribbon_NrdR"/>
    <property type="match status" value="1"/>
</dbReference>
<dbReference type="GO" id="GO:0045892">
    <property type="term" value="P:negative regulation of DNA-templated transcription"/>
    <property type="evidence" value="ECO:0007669"/>
    <property type="project" value="UniProtKB-UniRule"/>
</dbReference>
<evidence type="ECO:0000256" key="2">
    <source>
        <dbReference type="ARBA" id="ARBA00022741"/>
    </source>
</evidence>
<dbReference type="GO" id="GO:0003677">
    <property type="term" value="F:DNA binding"/>
    <property type="evidence" value="ECO:0007669"/>
    <property type="project" value="UniProtKB-KW"/>
</dbReference>
<keyword evidence="7" id="KW-0862">Zinc</keyword>
<keyword evidence="7" id="KW-0479">Metal-binding</keyword>